<evidence type="ECO:0000256" key="3">
    <source>
        <dbReference type="ARBA" id="ARBA00022729"/>
    </source>
</evidence>
<feature type="domain" description="RagB/SusD" evidence="7">
    <location>
        <begin position="354"/>
        <end position="517"/>
    </location>
</feature>
<evidence type="ECO:0000256" key="6">
    <source>
        <dbReference type="SAM" id="SignalP"/>
    </source>
</evidence>
<feature type="chain" id="PRO_5005865358" evidence="6">
    <location>
        <begin position="23"/>
        <end position="517"/>
    </location>
</feature>
<comment type="subcellular location">
    <subcellularLocation>
        <location evidence="1">Cell outer membrane</location>
    </subcellularLocation>
</comment>
<evidence type="ECO:0000256" key="4">
    <source>
        <dbReference type="ARBA" id="ARBA00023136"/>
    </source>
</evidence>
<dbReference type="InterPro" id="IPR011990">
    <property type="entry name" value="TPR-like_helical_dom_sf"/>
</dbReference>
<feature type="signal peptide" evidence="6">
    <location>
        <begin position="1"/>
        <end position="22"/>
    </location>
</feature>
<protein>
    <submittedName>
        <fullName evidence="8">Carbohydrate-binding protein SusD</fullName>
    </submittedName>
</protein>
<gene>
    <name evidence="8" type="ORF">AOB46_05575</name>
</gene>
<dbReference type="RefSeq" id="WP_062697117.1">
    <property type="nucleotide sequence ID" value="NZ_LJOD01000002.1"/>
</dbReference>
<dbReference type="Pfam" id="PF07980">
    <property type="entry name" value="SusD_RagB"/>
    <property type="match status" value="1"/>
</dbReference>
<dbReference type="Gene3D" id="1.25.40.390">
    <property type="match status" value="1"/>
</dbReference>
<keyword evidence="5" id="KW-0998">Cell outer membrane</keyword>
<name>A0A0N0ZWT0_CHRID</name>
<proteinExistence type="inferred from homology"/>
<dbReference type="GO" id="GO:0009279">
    <property type="term" value="C:cell outer membrane"/>
    <property type="evidence" value="ECO:0007669"/>
    <property type="project" value="UniProtKB-SubCell"/>
</dbReference>
<keyword evidence="4" id="KW-0472">Membrane</keyword>
<comment type="similarity">
    <text evidence="2">Belongs to the SusD family.</text>
</comment>
<evidence type="ECO:0000259" key="7">
    <source>
        <dbReference type="Pfam" id="PF07980"/>
    </source>
</evidence>
<evidence type="ECO:0000256" key="5">
    <source>
        <dbReference type="ARBA" id="ARBA00023237"/>
    </source>
</evidence>
<reference evidence="8 9" key="1">
    <citation type="journal article" date="2015" name="Genom Data">
        <title>Draft genome sequence of a multidrug-resistant Chryseobacterium indologenes isolate from Malaysia.</title>
        <authorList>
            <person name="Yu C.Y."/>
            <person name="Ang G.Y."/>
            <person name="Cheng H.J."/>
            <person name="Cheong Y.M."/>
            <person name="Yin W.F."/>
            <person name="Chan K.G."/>
        </authorList>
    </citation>
    <scope>NUCLEOTIDE SEQUENCE [LARGE SCALE GENOMIC DNA]</scope>
    <source>
        <strain evidence="8 9">CI_885</strain>
    </source>
</reference>
<accession>A0A0N0ZWT0</accession>
<dbReference type="AlphaFoldDB" id="A0A0N0ZWT0"/>
<sequence>MKKIKIYSLVIMAGLFFSACTSDLETEPKYELTLEELLIRDPNAVEGLLSRMYSTFALSSVSGPGDSDIAGANAGESPFIRGLVNLNDFTADGMKNRWGDNGLDQLTTTTGWNSNNKFFKYVYDRIYYTIPQTTNLILILKNKVDVANEDQYISELRFLRALSYYYLIDFFGKGALVNDTTFETTAPLPESSRTELFNFVETELKEIEGKIAPSNTYGRANQAVVQMLLAKLYLNAEVYTGTARYTDAATYASKVIANGNYQLETNFAKNFRADNNTSKEIIFPLIADAITSQSYGNTTYIVNGNLNSTTMNLATYGATEGWGGHRATKAWYGLFAPNAAGLAASTDIRAQQFWMTGHNYEMNDYKEWTDGYPSIKFTNKNSDGTGNVTSFSSTDFPLFRLADTYLIYAECALRGASSATVPQALTYVNLIRSRAHADVLTNISLQTILDERGRELGLEGVRRQDLIRFGKFTGGTYLWPWKGGMVNGTSISDNYKVFPIPASALQANTNLTQNPGY</sequence>
<dbReference type="Gene3D" id="1.10.3780.10">
    <property type="entry name" value="SusD-like"/>
    <property type="match status" value="1"/>
</dbReference>
<dbReference type="SUPFAM" id="SSF48452">
    <property type="entry name" value="TPR-like"/>
    <property type="match status" value="1"/>
</dbReference>
<dbReference type="PATRIC" id="fig|253.9.peg.2425"/>
<dbReference type="CDD" id="cd08977">
    <property type="entry name" value="SusD"/>
    <property type="match status" value="1"/>
</dbReference>
<dbReference type="InterPro" id="IPR012944">
    <property type="entry name" value="SusD_RagB_dom"/>
</dbReference>
<comment type="caution">
    <text evidence="8">The sequence shown here is derived from an EMBL/GenBank/DDBJ whole genome shotgun (WGS) entry which is preliminary data.</text>
</comment>
<evidence type="ECO:0000313" key="8">
    <source>
        <dbReference type="EMBL" id="KPE52340.1"/>
    </source>
</evidence>
<dbReference type="PROSITE" id="PS51257">
    <property type="entry name" value="PROKAR_LIPOPROTEIN"/>
    <property type="match status" value="1"/>
</dbReference>
<dbReference type="Proteomes" id="UP000037953">
    <property type="component" value="Unassembled WGS sequence"/>
</dbReference>
<evidence type="ECO:0000313" key="9">
    <source>
        <dbReference type="Proteomes" id="UP000037953"/>
    </source>
</evidence>
<keyword evidence="3 6" id="KW-0732">Signal</keyword>
<organism evidence="8 9">
    <name type="scientific">Chryseobacterium indologenes</name>
    <name type="common">Flavobacterium indologenes</name>
    <dbReference type="NCBI Taxonomy" id="253"/>
    <lineage>
        <taxon>Bacteria</taxon>
        <taxon>Pseudomonadati</taxon>
        <taxon>Bacteroidota</taxon>
        <taxon>Flavobacteriia</taxon>
        <taxon>Flavobacteriales</taxon>
        <taxon>Weeksellaceae</taxon>
        <taxon>Chryseobacterium group</taxon>
        <taxon>Chryseobacterium</taxon>
    </lineage>
</organism>
<dbReference type="Gene3D" id="1.25.40.10">
    <property type="entry name" value="Tetratricopeptide repeat domain"/>
    <property type="match status" value="1"/>
</dbReference>
<dbReference type="EMBL" id="LJOD01000002">
    <property type="protein sequence ID" value="KPE52340.1"/>
    <property type="molecule type" value="Genomic_DNA"/>
</dbReference>
<evidence type="ECO:0000256" key="2">
    <source>
        <dbReference type="ARBA" id="ARBA00006275"/>
    </source>
</evidence>
<evidence type="ECO:0000256" key="1">
    <source>
        <dbReference type="ARBA" id="ARBA00004442"/>
    </source>
</evidence>
<reference evidence="9" key="2">
    <citation type="submission" date="2015-09" db="EMBL/GenBank/DDBJ databases">
        <title>Draft genome sequence of a multidrug-resistant Chryseobacterium indologenes isolate from Malaysia.</title>
        <authorList>
            <person name="Yu C.Y."/>
            <person name="Ang G.Y."/>
            <person name="Chan K.-G."/>
        </authorList>
    </citation>
    <scope>NUCLEOTIDE SEQUENCE [LARGE SCALE GENOMIC DNA]</scope>
    <source>
        <strain evidence="9">CI_885</strain>
    </source>
</reference>
<dbReference type="OrthoDB" id="5694214at2"/>